<keyword evidence="2" id="KW-1185">Reference proteome</keyword>
<gene>
    <name evidence="1" type="ORF">HU200_022100</name>
</gene>
<proteinExistence type="predicted"/>
<name>A0A835EVL3_9POAL</name>
<accession>A0A835EVL3</accession>
<sequence>MATIVTLQETELDSIDRQLVIEILGETFAENFVVLPADGTRGGILFF</sequence>
<organism evidence="1 2">
    <name type="scientific">Digitaria exilis</name>
    <dbReference type="NCBI Taxonomy" id="1010633"/>
    <lineage>
        <taxon>Eukaryota</taxon>
        <taxon>Viridiplantae</taxon>
        <taxon>Streptophyta</taxon>
        <taxon>Embryophyta</taxon>
        <taxon>Tracheophyta</taxon>
        <taxon>Spermatophyta</taxon>
        <taxon>Magnoliopsida</taxon>
        <taxon>Liliopsida</taxon>
        <taxon>Poales</taxon>
        <taxon>Poaceae</taxon>
        <taxon>PACMAD clade</taxon>
        <taxon>Panicoideae</taxon>
        <taxon>Panicodae</taxon>
        <taxon>Paniceae</taxon>
        <taxon>Anthephorinae</taxon>
        <taxon>Digitaria</taxon>
    </lineage>
</organism>
<dbReference type="EMBL" id="JACEFO010001669">
    <property type="protein sequence ID" value="KAF8722959.1"/>
    <property type="molecule type" value="Genomic_DNA"/>
</dbReference>
<dbReference type="Proteomes" id="UP000636709">
    <property type="component" value="Unassembled WGS sequence"/>
</dbReference>
<comment type="caution">
    <text evidence="1">The sequence shown here is derived from an EMBL/GenBank/DDBJ whole genome shotgun (WGS) entry which is preliminary data.</text>
</comment>
<reference evidence="1" key="1">
    <citation type="submission" date="2020-07" db="EMBL/GenBank/DDBJ databases">
        <title>Genome sequence and genetic diversity analysis of an under-domesticated orphan crop, white fonio (Digitaria exilis).</title>
        <authorList>
            <person name="Bennetzen J.L."/>
            <person name="Chen S."/>
            <person name="Ma X."/>
            <person name="Wang X."/>
            <person name="Yssel A.E.J."/>
            <person name="Chaluvadi S.R."/>
            <person name="Johnson M."/>
            <person name="Gangashetty P."/>
            <person name="Hamidou F."/>
            <person name="Sanogo M.D."/>
            <person name="Zwaenepoel A."/>
            <person name="Wallace J."/>
            <person name="Van De Peer Y."/>
            <person name="Van Deynze A."/>
        </authorList>
    </citation>
    <scope>NUCLEOTIDE SEQUENCE</scope>
    <source>
        <tissue evidence="1">Leaves</tissue>
    </source>
</reference>
<dbReference type="AlphaFoldDB" id="A0A835EVL3"/>
<evidence type="ECO:0000313" key="1">
    <source>
        <dbReference type="EMBL" id="KAF8722959.1"/>
    </source>
</evidence>
<evidence type="ECO:0000313" key="2">
    <source>
        <dbReference type="Proteomes" id="UP000636709"/>
    </source>
</evidence>
<dbReference type="OrthoDB" id="786283at2759"/>
<protein>
    <submittedName>
        <fullName evidence="1">Uncharacterized protein</fullName>
    </submittedName>
</protein>